<evidence type="ECO:0000313" key="1">
    <source>
        <dbReference type="EMBL" id="GGF06401.1"/>
    </source>
</evidence>
<dbReference type="Proteomes" id="UP000655016">
    <property type="component" value="Unassembled WGS sequence"/>
</dbReference>
<sequence>MKGVRQIFDQICYLGFLKSQQKLYTNHFSMKRLFTIMILFIILSCTNKPEKAVIDSSKVILSAKILTYNDLNFVEKEQLTYGCYCYSNNWHDGEEFPKEDAFYVNCEINNKLLSQLCESEAFQIEDLMSVNSHMLYGKYHNRWSFIDSLGFKVCETNKFEGHNIISLQRKGEIDKLLIGPLIEKPKAMSIEISDSKYYKDNSDPTYDIK</sequence>
<keyword evidence="2" id="KW-1185">Reference proteome</keyword>
<comment type="caution">
    <text evidence="1">The sequence shown here is derived from an EMBL/GenBank/DDBJ whole genome shotgun (WGS) entry which is preliminary data.</text>
</comment>
<evidence type="ECO:0008006" key="3">
    <source>
        <dbReference type="Google" id="ProtNLM"/>
    </source>
</evidence>
<evidence type="ECO:0000313" key="2">
    <source>
        <dbReference type="Proteomes" id="UP000655016"/>
    </source>
</evidence>
<name>A0ABQ1U1T6_9FLAO</name>
<reference evidence="2" key="1">
    <citation type="journal article" date="2019" name="Int. J. Syst. Evol. Microbiol.">
        <title>The Global Catalogue of Microorganisms (GCM) 10K type strain sequencing project: providing services to taxonomists for standard genome sequencing and annotation.</title>
        <authorList>
            <consortium name="The Broad Institute Genomics Platform"/>
            <consortium name="The Broad Institute Genome Sequencing Center for Infectious Disease"/>
            <person name="Wu L."/>
            <person name="Ma J."/>
        </authorList>
    </citation>
    <scope>NUCLEOTIDE SEQUENCE [LARGE SCALE GENOMIC DNA]</scope>
    <source>
        <strain evidence="2">CGMCC 1.16060</strain>
    </source>
</reference>
<protein>
    <recommendedName>
        <fullName evidence="3">Lipoprotein</fullName>
    </recommendedName>
</protein>
<dbReference type="EMBL" id="BMKP01000002">
    <property type="protein sequence ID" value="GGF06401.1"/>
    <property type="molecule type" value="Genomic_DNA"/>
</dbReference>
<dbReference type="RefSeq" id="WP_163393267.1">
    <property type="nucleotide sequence ID" value="NZ_BMKP01000002.1"/>
</dbReference>
<gene>
    <name evidence="1" type="ORF">GCM10011518_14660</name>
</gene>
<proteinExistence type="predicted"/>
<organism evidence="1 2">
    <name type="scientific">Flavobacterium limi</name>
    <dbReference type="NCBI Taxonomy" id="2045105"/>
    <lineage>
        <taxon>Bacteria</taxon>
        <taxon>Pseudomonadati</taxon>
        <taxon>Bacteroidota</taxon>
        <taxon>Flavobacteriia</taxon>
        <taxon>Flavobacteriales</taxon>
        <taxon>Flavobacteriaceae</taxon>
        <taxon>Flavobacterium</taxon>
    </lineage>
</organism>
<accession>A0ABQ1U1T6</accession>